<dbReference type="SUPFAM" id="SSF51445">
    <property type="entry name" value="(Trans)glycosidases"/>
    <property type="match status" value="1"/>
</dbReference>
<evidence type="ECO:0000256" key="1">
    <source>
        <dbReference type="ARBA" id="ARBA00004191"/>
    </source>
</evidence>
<evidence type="ECO:0000256" key="12">
    <source>
        <dbReference type="ARBA" id="ARBA00041761"/>
    </source>
</evidence>
<evidence type="ECO:0000256" key="9">
    <source>
        <dbReference type="ARBA" id="ARBA00023316"/>
    </source>
</evidence>
<evidence type="ECO:0000256" key="14">
    <source>
        <dbReference type="SAM" id="SignalP"/>
    </source>
</evidence>
<accession>A0A0X8HUX1</accession>
<evidence type="ECO:0000313" key="15">
    <source>
        <dbReference type="EMBL" id="AMD21974.1"/>
    </source>
</evidence>
<comment type="similarity">
    <text evidence="2 13">Belongs to the glycosyl hydrolase 17 family.</text>
</comment>
<keyword evidence="4" id="KW-0964">Secreted</keyword>
<dbReference type="GO" id="GO:0031505">
    <property type="term" value="P:fungal-type cell wall organization"/>
    <property type="evidence" value="ECO:0007669"/>
    <property type="project" value="UniProtKB-ARBA"/>
</dbReference>
<evidence type="ECO:0000256" key="11">
    <source>
        <dbReference type="ARBA" id="ARBA00038929"/>
    </source>
</evidence>
<dbReference type="RefSeq" id="XP_017988970.1">
    <property type="nucleotide sequence ID" value="XM_018133481.1"/>
</dbReference>
<comment type="subcellular location">
    <subcellularLocation>
        <location evidence="1">Secreted</location>
        <location evidence="1">Cell wall</location>
    </subcellularLocation>
</comment>
<dbReference type="GO" id="GO:0009986">
    <property type="term" value="C:cell surface"/>
    <property type="evidence" value="ECO:0007669"/>
    <property type="project" value="TreeGrafter"/>
</dbReference>
<dbReference type="PANTHER" id="PTHR16631">
    <property type="entry name" value="GLUCAN 1,3-BETA-GLUCOSIDASE"/>
    <property type="match status" value="1"/>
</dbReference>
<keyword evidence="3" id="KW-0134">Cell wall</keyword>
<evidence type="ECO:0000256" key="7">
    <source>
        <dbReference type="ARBA" id="ARBA00023180"/>
    </source>
</evidence>
<dbReference type="GeneID" id="28725298"/>
<dbReference type="InterPro" id="IPR050732">
    <property type="entry name" value="Beta-glucan_modifiers"/>
</dbReference>
<feature type="chain" id="PRO_5007066964" description="glucan 1,3-beta-glucosidase" evidence="14">
    <location>
        <begin position="20"/>
        <end position="309"/>
    </location>
</feature>
<keyword evidence="9" id="KW-0961">Cell wall biogenesis/degradation</keyword>
<evidence type="ECO:0000256" key="6">
    <source>
        <dbReference type="ARBA" id="ARBA00022801"/>
    </source>
</evidence>
<dbReference type="GO" id="GO:0042973">
    <property type="term" value="F:glucan endo-1,3-beta-D-glucosidase activity"/>
    <property type="evidence" value="ECO:0007669"/>
    <property type="project" value="TreeGrafter"/>
</dbReference>
<evidence type="ECO:0000256" key="5">
    <source>
        <dbReference type="ARBA" id="ARBA00022729"/>
    </source>
</evidence>
<evidence type="ECO:0000256" key="2">
    <source>
        <dbReference type="ARBA" id="ARBA00008773"/>
    </source>
</evidence>
<feature type="signal peptide" evidence="14">
    <location>
        <begin position="1"/>
        <end position="19"/>
    </location>
</feature>
<dbReference type="STRING" id="45286.A0A0X8HUX1"/>
<dbReference type="GO" id="GO:0009277">
    <property type="term" value="C:fungal-type cell wall"/>
    <property type="evidence" value="ECO:0007669"/>
    <property type="project" value="UniProtKB-ARBA"/>
</dbReference>
<gene>
    <name evidence="15" type="ORF">AW171_hschr63973</name>
</gene>
<name>A0A0X8HUX1_9SACH</name>
<keyword evidence="6" id="KW-0378">Hydrolase</keyword>
<protein>
    <recommendedName>
        <fullName evidence="11">glucan 1,3-beta-glucosidase</fullName>
        <ecNumber evidence="11">3.2.1.58</ecNumber>
    </recommendedName>
    <alternativeName>
        <fullName evidence="12">Exo-1,3-beta-glucanase</fullName>
    </alternativeName>
</protein>
<keyword evidence="8" id="KW-0326">Glycosidase</keyword>
<dbReference type="GO" id="GO:0004338">
    <property type="term" value="F:glucan exo-1,3-beta-glucosidase activity"/>
    <property type="evidence" value="ECO:0007669"/>
    <property type="project" value="UniProtKB-EC"/>
</dbReference>
<reference evidence="15 16" key="1">
    <citation type="submission" date="2016-01" db="EMBL/GenBank/DDBJ databases">
        <title>Genome sequence of the yeast Holleya sinecauda.</title>
        <authorList>
            <person name="Dietrich F.S."/>
        </authorList>
    </citation>
    <scope>NUCLEOTIDE SEQUENCE [LARGE SCALE GENOMIC DNA]</scope>
    <source>
        <strain evidence="15 16">ATCC 58844</strain>
    </source>
</reference>
<dbReference type="InterPro" id="IPR000490">
    <property type="entry name" value="Glyco_hydro_17"/>
</dbReference>
<dbReference type="Proteomes" id="UP000243052">
    <property type="component" value="Chromosome vi"/>
</dbReference>
<sequence>MRFTIAASAALLAASSVNALGELAFNLGVKIHDGTCKYTQDYLEDLDVLKPYTDTIKFYASSDCNTLQWLGPALEQKNFKAFVGVWPHDDAHLELEKAALRTYLPRMKVSTVRAFLVGSETLYRDDMSSEELASKIKEVRDVVHELKDVDGNSYSSVPVGTVDSWNVLVDGRAKSTIEASDIVFANAFAYWEGREMHNSSYTFIDDIMQALQTIQTTKGTTDITFFVGETGWATEGGNFGQSYPSISNARLYWKEAICAIRAWGINTIVFEAFDEDWKPVTSGISDVENHWGVFTANRELKYPLDCDFD</sequence>
<dbReference type="FunFam" id="3.20.20.80:FF:000105">
    <property type="entry name" value="Glucan 1,3-beta-glucosidase"/>
    <property type="match status" value="1"/>
</dbReference>
<dbReference type="EC" id="3.2.1.58" evidence="11"/>
<dbReference type="AlphaFoldDB" id="A0A0X8HUX1"/>
<keyword evidence="5 14" id="KW-0732">Signal</keyword>
<dbReference type="OrthoDB" id="1293114at2759"/>
<evidence type="ECO:0000256" key="10">
    <source>
        <dbReference type="ARBA" id="ARBA00036824"/>
    </source>
</evidence>
<organism evidence="15 16">
    <name type="scientific">Eremothecium sinecaudum</name>
    <dbReference type="NCBI Taxonomy" id="45286"/>
    <lineage>
        <taxon>Eukaryota</taxon>
        <taxon>Fungi</taxon>
        <taxon>Dikarya</taxon>
        <taxon>Ascomycota</taxon>
        <taxon>Saccharomycotina</taxon>
        <taxon>Saccharomycetes</taxon>
        <taxon>Saccharomycetales</taxon>
        <taxon>Saccharomycetaceae</taxon>
        <taxon>Eremothecium</taxon>
    </lineage>
</organism>
<keyword evidence="7" id="KW-0325">Glycoprotein</keyword>
<evidence type="ECO:0000256" key="4">
    <source>
        <dbReference type="ARBA" id="ARBA00022525"/>
    </source>
</evidence>
<evidence type="ECO:0000256" key="3">
    <source>
        <dbReference type="ARBA" id="ARBA00022512"/>
    </source>
</evidence>
<dbReference type="Pfam" id="PF00332">
    <property type="entry name" value="Glyco_hydro_17"/>
    <property type="match status" value="1"/>
</dbReference>
<dbReference type="GO" id="GO:0005576">
    <property type="term" value="C:extracellular region"/>
    <property type="evidence" value="ECO:0007669"/>
    <property type="project" value="TreeGrafter"/>
</dbReference>
<comment type="catalytic activity">
    <reaction evidence="10">
        <text>Successive hydrolysis of beta-D-glucose units from the non-reducing ends of (1-&gt;3)-beta-D-glucans, releasing alpha-glucose.</text>
        <dbReference type="EC" id="3.2.1.58"/>
    </reaction>
</comment>
<evidence type="ECO:0000313" key="16">
    <source>
        <dbReference type="Proteomes" id="UP000243052"/>
    </source>
</evidence>
<dbReference type="PANTHER" id="PTHR16631:SF26">
    <property type="entry name" value="GLUCAN 1,3-BETA-GLUCOSIDASE"/>
    <property type="match status" value="1"/>
</dbReference>
<keyword evidence="16" id="KW-1185">Reference proteome</keyword>
<dbReference type="EMBL" id="CP014246">
    <property type="protein sequence ID" value="AMD21974.1"/>
    <property type="molecule type" value="Genomic_DNA"/>
</dbReference>
<evidence type="ECO:0000256" key="8">
    <source>
        <dbReference type="ARBA" id="ARBA00023295"/>
    </source>
</evidence>
<dbReference type="Gene3D" id="3.20.20.80">
    <property type="entry name" value="Glycosidases"/>
    <property type="match status" value="1"/>
</dbReference>
<dbReference type="InterPro" id="IPR017853">
    <property type="entry name" value="GH"/>
</dbReference>
<dbReference type="GO" id="GO:0005975">
    <property type="term" value="P:carbohydrate metabolic process"/>
    <property type="evidence" value="ECO:0007669"/>
    <property type="project" value="InterPro"/>
</dbReference>
<proteinExistence type="inferred from homology"/>
<evidence type="ECO:0000256" key="13">
    <source>
        <dbReference type="RuleBase" id="RU004335"/>
    </source>
</evidence>